<keyword evidence="2" id="KW-1185">Reference proteome</keyword>
<organism evidence="1 2">
    <name type="scientific">Ceratodon purpureus</name>
    <name type="common">Fire moss</name>
    <name type="synonym">Dicranum purpureum</name>
    <dbReference type="NCBI Taxonomy" id="3225"/>
    <lineage>
        <taxon>Eukaryota</taxon>
        <taxon>Viridiplantae</taxon>
        <taxon>Streptophyta</taxon>
        <taxon>Embryophyta</taxon>
        <taxon>Bryophyta</taxon>
        <taxon>Bryophytina</taxon>
        <taxon>Bryopsida</taxon>
        <taxon>Dicranidae</taxon>
        <taxon>Pseudoditrichales</taxon>
        <taxon>Ditrichaceae</taxon>
        <taxon>Ceratodon</taxon>
    </lineage>
</organism>
<dbReference type="EMBL" id="CM026422">
    <property type="protein sequence ID" value="KAG0588181.1"/>
    <property type="molecule type" value="Genomic_DNA"/>
</dbReference>
<sequence>MWWWSPAHGKLVTARGNCVFLGCESGSFELGSGSFDVVSDGVQFVCCRDGAFRLGRGGLGLAGWYIRHPVPEYSGWCEFLS</sequence>
<name>A0A8T0IZV3_CERPU</name>
<gene>
    <name evidence="1" type="ORF">KC19_2G222800</name>
</gene>
<accession>A0A8T0IZV3</accession>
<reference evidence="1" key="1">
    <citation type="submission" date="2020-06" db="EMBL/GenBank/DDBJ databases">
        <title>WGS assembly of Ceratodon purpureus strain R40.</title>
        <authorList>
            <person name="Carey S.B."/>
            <person name="Jenkins J."/>
            <person name="Shu S."/>
            <person name="Lovell J.T."/>
            <person name="Sreedasyam A."/>
            <person name="Maumus F."/>
            <person name="Tiley G.P."/>
            <person name="Fernandez-Pozo N."/>
            <person name="Barry K."/>
            <person name="Chen C."/>
            <person name="Wang M."/>
            <person name="Lipzen A."/>
            <person name="Daum C."/>
            <person name="Saski C.A."/>
            <person name="Payton A.C."/>
            <person name="Mcbreen J.C."/>
            <person name="Conrad R.E."/>
            <person name="Kollar L.M."/>
            <person name="Olsson S."/>
            <person name="Huttunen S."/>
            <person name="Landis J.B."/>
            <person name="Wickett N.J."/>
            <person name="Johnson M.G."/>
            <person name="Rensing S.A."/>
            <person name="Grimwood J."/>
            <person name="Schmutz J."/>
            <person name="Mcdaniel S.F."/>
        </authorList>
    </citation>
    <scope>NUCLEOTIDE SEQUENCE</scope>
    <source>
        <strain evidence="1">R40</strain>
    </source>
</reference>
<evidence type="ECO:0000313" key="2">
    <source>
        <dbReference type="Proteomes" id="UP000822688"/>
    </source>
</evidence>
<evidence type="ECO:0000313" key="1">
    <source>
        <dbReference type="EMBL" id="KAG0588181.1"/>
    </source>
</evidence>
<dbReference type="AlphaFoldDB" id="A0A8T0IZV3"/>
<dbReference type="Proteomes" id="UP000822688">
    <property type="component" value="Chromosome 2"/>
</dbReference>
<comment type="caution">
    <text evidence="1">The sequence shown here is derived from an EMBL/GenBank/DDBJ whole genome shotgun (WGS) entry which is preliminary data.</text>
</comment>
<proteinExistence type="predicted"/>
<protein>
    <submittedName>
        <fullName evidence="1">Uncharacterized protein</fullName>
    </submittedName>
</protein>